<dbReference type="SUPFAM" id="SSF53474">
    <property type="entry name" value="alpha/beta-Hydrolases"/>
    <property type="match status" value="1"/>
</dbReference>
<protein>
    <submittedName>
        <fullName evidence="4">Enterochelin esterase-like enzyme</fullName>
    </submittedName>
</protein>
<dbReference type="InterPro" id="IPR029058">
    <property type="entry name" value="AB_hydrolase_fold"/>
</dbReference>
<dbReference type="InterPro" id="IPR000801">
    <property type="entry name" value="Esterase-like"/>
</dbReference>
<dbReference type="PANTHER" id="PTHR48098">
    <property type="entry name" value="ENTEROCHELIN ESTERASE-RELATED"/>
    <property type="match status" value="1"/>
</dbReference>
<dbReference type="InterPro" id="IPR050583">
    <property type="entry name" value="Mycobacterial_A85_antigen"/>
</dbReference>
<comment type="subcellular location">
    <subcellularLocation>
        <location evidence="1">Secreted</location>
    </subcellularLocation>
</comment>
<keyword evidence="3" id="KW-0472">Membrane</keyword>
<dbReference type="EMBL" id="JAANOW010000001">
    <property type="protein sequence ID" value="NIH95758.1"/>
    <property type="molecule type" value="Genomic_DNA"/>
</dbReference>
<evidence type="ECO:0000256" key="2">
    <source>
        <dbReference type="ARBA" id="ARBA00022525"/>
    </source>
</evidence>
<keyword evidence="3" id="KW-0812">Transmembrane</keyword>
<proteinExistence type="predicted"/>
<evidence type="ECO:0000313" key="4">
    <source>
        <dbReference type="EMBL" id="NIH95758.1"/>
    </source>
</evidence>
<sequence>MLDWPLLEGPIRTLLQVGAASLVMWLLIRLFGAPRPLSWKAALVAAGAVLAVAVTWLGQYVARHVLVLFPDRLTASVYVWVGIGLFVACLACGVAAVEQRRRLKVTALAACAVAVLACANQVNATFGAYPTIRYALGIAHPDDIALPASRARTLVSTADRSLESQWKRPADLDSRGKITTAVIPGSLSSFGARPAKIYLPPAYFAPLPPRLPVLILLTGQPGTPQDWLGAGRLSVVMDSFAAEHQGLAPVVVVPDPTGGPLADPLCVDSRRGKADSYLAVDVPRWISAKLTVAQHHSAWSVAGASYGGTCALQLATNHPDVYPTFLDIAGSVEPTLGDRNRTVAEAFGGDFTAFERINPLTLLGSRRYPDSAGAVVAGTSDAEARGDGRRIVQAGKTAGMQIHLTELPGAHDWRLFSSALRHELPFLARKIGLID</sequence>
<accession>A0A7X5ZD67</accession>
<dbReference type="Gene3D" id="3.40.50.1820">
    <property type="entry name" value="alpha/beta hydrolase"/>
    <property type="match status" value="1"/>
</dbReference>
<reference evidence="4 5" key="1">
    <citation type="submission" date="2020-03" db="EMBL/GenBank/DDBJ databases">
        <title>Sequencing the genomes of 1000 actinobacteria strains.</title>
        <authorList>
            <person name="Klenk H.-P."/>
        </authorList>
    </citation>
    <scope>NUCLEOTIDE SEQUENCE [LARGE SCALE GENOMIC DNA]</scope>
    <source>
        <strain evidence="4 5">DSM 44556</strain>
    </source>
</reference>
<name>A0A7X5ZD67_9MYCO</name>
<dbReference type="GO" id="GO:0016747">
    <property type="term" value="F:acyltransferase activity, transferring groups other than amino-acyl groups"/>
    <property type="evidence" value="ECO:0007669"/>
    <property type="project" value="TreeGrafter"/>
</dbReference>
<dbReference type="Proteomes" id="UP000547444">
    <property type="component" value="Unassembled WGS sequence"/>
</dbReference>
<dbReference type="Pfam" id="PF00756">
    <property type="entry name" value="Esterase"/>
    <property type="match status" value="1"/>
</dbReference>
<keyword evidence="3" id="KW-1133">Transmembrane helix</keyword>
<dbReference type="PANTHER" id="PTHR48098:SF1">
    <property type="entry name" value="DIACYLGLYCEROL ACYLTRANSFERASE_MYCOLYLTRANSFERASE AG85A"/>
    <property type="match status" value="1"/>
</dbReference>
<feature type="transmembrane region" description="Helical" evidence="3">
    <location>
        <begin position="13"/>
        <end position="32"/>
    </location>
</feature>
<dbReference type="AlphaFoldDB" id="A0A7X5ZD67"/>
<feature type="transmembrane region" description="Helical" evidence="3">
    <location>
        <begin position="77"/>
        <end position="97"/>
    </location>
</feature>
<keyword evidence="2" id="KW-0964">Secreted</keyword>
<comment type="caution">
    <text evidence="4">The sequence shown here is derived from an EMBL/GenBank/DDBJ whole genome shotgun (WGS) entry which is preliminary data.</text>
</comment>
<dbReference type="GO" id="GO:0005576">
    <property type="term" value="C:extracellular region"/>
    <property type="evidence" value="ECO:0007669"/>
    <property type="project" value="UniProtKB-SubCell"/>
</dbReference>
<feature type="transmembrane region" description="Helical" evidence="3">
    <location>
        <begin position="39"/>
        <end position="57"/>
    </location>
</feature>
<gene>
    <name evidence="4" type="ORF">FHU31_002714</name>
</gene>
<dbReference type="RefSeq" id="WP_167158983.1">
    <property type="nucleotide sequence ID" value="NZ_JAANOW010000001.1"/>
</dbReference>
<evidence type="ECO:0000256" key="3">
    <source>
        <dbReference type="SAM" id="Phobius"/>
    </source>
</evidence>
<keyword evidence="5" id="KW-1185">Reference proteome</keyword>
<evidence type="ECO:0000313" key="5">
    <source>
        <dbReference type="Proteomes" id="UP000547444"/>
    </source>
</evidence>
<organism evidence="4 5">
    <name type="scientific">Mycolicibacterium fluoranthenivorans</name>
    <dbReference type="NCBI Taxonomy" id="258505"/>
    <lineage>
        <taxon>Bacteria</taxon>
        <taxon>Bacillati</taxon>
        <taxon>Actinomycetota</taxon>
        <taxon>Actinomycetes</taxon>
        <taxon>Mycobacteriales</taxon>
        <taxon>Mycobacteriaceae</taxon>
        <taxon>Mycolicibacterium</taxon>
    </lineage>
</organism>
<evidence type="ECO:0000256" key="1">
    <source>
        <dbReference type="ARBA" id="ARBA00004613"/>
    </source>
</evidence>